<dbReference type="SUPFAM" id="SSF52047">
    <property type="entry name" value="RNI-like"/>
    <property type="match status" value="1"/>
</dbReference>
<evidence type="ECO:0000259" key="21">
    <source>
        <dbReference type="PROSITE" id="PS50011"/>
    </source>
</evidence>
<dbReference type="InterPro" id="IPR055414">
    <property type="entry name" value="LRR_R13L4/SHOC2-like"/>
</dbReference>
<dbReference type="SMART" id="SM00369">
    <property type="entry name" value="LRR_TYP"/>
    <property type="match status" value="6"/>
</dbReference>
<dbReference type="FunFam" id="3.80.10.10:FF:000177">
    <property type="entry name" value="Leucine-rich repeat receptor-like serine/threonine-protein kinase At1g17230"/>
    <property type="match status" value="1"/>
</dbReference>
<evidence type="ECO:0000256" key="11">
    <source>
        <dbReference type="ARBA" id="ARBA00022777"/>
    </source>
</evidence>
<dbReference type="GO" id="GO:0016020">
    <property type="term" value="C:membrane"/>
    <property type="evidence" value="ECO:0007669"/>
    <property type="project" value="UniProtKB-SubCell"/>
</dbReference>
<evidence type="ECO:0000256" key="7">
    <source>
        <dbReference type="ARBA" id="ARBA00022692"/>
    </source>
</evidence>
<dbReference type="Pfam" id="PF00069">
    <property type="entry name" value="Pkinase"/>
    <property type="match status" value="1"/>
</dbReference>
<dbReference type="InterPro" id="IPR017441">
    <property type="entry name" value="Protein_kinase_ATP_BS"/>
</dbReference>
<dbReference type="Pfam" id="PF00560">
    <property type="entry name" value="LRR_1"/>
    <property type="match status" value="3"/>
</dbReference>
<dbReference type="FunFam" id="3.30.200.20:FF:000309">
    <property type="entry name" value="Leucine-rich repeat receptor protein kinase MSP1"/>
    <property type="match status" value="1"/>
</dbReference>
<dbReference type="PROSITE" id="PS00109">
    <property type="entry name" value="PROTEIN_KINASE_TYR"/>
    <property type="match status" value="1"/>
</dbReference>
<keyword evidence="4" id="KW-0597">Phosphoprotein</keyword>
<evidence type="ECO:0000256" key="19">
    <source>
        <dbReference type="PROSITE-ProRule" id="PRU10141"/>
    </source>
</evidence>
<dbReference type="SUPFAM" id="SSF52058">
    <property type="entry name" value="L domain-like"/>
    <property type="match status" value="1"/>
</dbReference>
<comment type="subcellular location">
    <subcellularLocation>
        <location evidence="1">Membrane</location>
        <topology evidence="1">Single-pass type I membrane protein</topology>
    </subcellularLocation>
</comment>
<keyword evidence="11" id="KW-0418">Kinase</keyword>
<gene>
    <name evidence="22" type="ORF">RGQ29_023736</name>
</gene>
<dbReference type="InterPro" id="IPR008266">
    <property type="entry name" value="Tyr_kinase_AS"/>
</dbReference>
<evidence type="ECO:0000256" key="5">
    <source>
        <dbReference type="ARBA" id="ARBA00022614"/>
    </source>
</evidence>
<keyword evidence="16" id="KW-0325">Glycoprotein</keyword>
<dbReference type="Pfam" id="PF23598">
    <property type="entry name" value="LRR_14"/>
    <property type="match status" value="1"/>
</dbReference>
<dbReference type="PANTHER" id="PTHR48005">
    <property type="entry name" value="LEUCINE RICH REPEAT KINASE 2"/>
    <property type="match status" value="1"/>
</dbReference>
<accession>A0AAN7IUJ0</accession>
<dbReference type="Gene3D" id="3.80.10.10">
    <property type="entry name" value="Ribonuclease Inhibitor"/>
    <property type="match status" value="2"/>
</dbReference>
<evidence type="ECO:0000256" key="3">
    <source>
        <dbReference type="ARBA" id="ARBA00022527"/>
    </source>
</evidence>
<evidence type="ECO:0000256" key="12">
    <source>
        <dbReference type="ARBA" id="ARBA00022840"/>
    </source>
</evidence>
<evidence type="ECO:0000256" key="10">
    <source>
        <dbReference type="ARBA" id="ARBA00022741"/>
    </source>
</evidence>
<feature type="domain" description="Protein kinase" evidence="21">
    <location>
        <begin position="514"/>
        <end position="789"/>
    </location>
</feature>
<keyword evidence="6" id="KW-0808">Transferase</keyword>
<dbReference type="FunFam" id="1.10.510.10:FF:000445">
    <property type="entry name" value="MDIS1-interacting receptor like kinase 2"/>
    <property type="match status" value="1"/>
</dbReference>
<sequence length="810" mass="89146">MMRSLTQLDLTSNFLIGPIPSSIGNLSELQQLYLYSNSISGSIPEELGLLKHLWVVQLHNNNLTGPIPASIGNLVELSEFTLTQNKLSGSIPTTIGNLTKLTTLSLHTNELSGSVPLEMNNLTNFIILELSFNNFTGPLPKWICHAGALQHFGTVDNHFTGPIPESLKNCSSLVRVRLDGNQLTGNIAEDFSIHPNLIYIDLSGNNLYGELSSQWGQCHNLTSLKISNNKISGRIPPELGEANMLHVLDLSSNHLMEHIPKELGRLKLLLKLLLNDNKLSGNIPSEIGMLSGLSHFNLAVNNLSGLIAKELGQCSKLLFLNLSRNILHGSIPSDIGSLRSLQSLDFSHNLLVGDIPRQLGGMKQLETMNLSHNNLSGSIPFTFGDSASLTSIDISYNELEGPIPNITAFRKAPIEALKNNKGLCGNVTGLKACPKMIPNPPSKRHKKFLVIILVSLLGTLFFIFIIVGVSLLLCQRVKKTKDKPREVHNDNLFAIWSYDGKMVYQNIIEATEEFDSKYCIGVGGFGSVYKAELQASQVVAVKKLHPLPNGEISNQKAFMSEIRVLTEIRHRNIVKLYGFCSHPKHSLLVYEFLEGGSSVKLLNNEDGAKTFDWIKRANVVKGVANALSYMHHDCSPPIIHRDISSKNVLLDLEYEAHISDFGTARLLKPDSSNWTSLAGTYGYMAPELAYTMEINEKCDVFSFGVLALEIIMGKHPGDLISSLSSSTFTTCDMLLKDVLDQRLSLPINQVAREVLSVAKIAIACLHTIPQSRPTMQQVSQELSTQKPHFPNTLFTITLGEVVDLRGSTVQ</sequence>
<evidence type="ECO:0000256" key="8">
    <source>
        <dbReference type="ARBA" id="ARBA00022729"/>
    </source>
</evidence>
<dbReference type="EC" id="2.7.11.1" evidence="2"/>
<evidence type="ECO:0000313" key="22">
    <source>
        <dbReference type="EMBL" id="KAK4586690.1"/>
    </source>
</evidence>
<dbReference type="FunFam" id="3.80.10.10:FF:000719">
    <property type="entry name" value="MDIS1-interacting receptor like kinase 2 isoform A"/>
    <property type="match status" value="1"/>
</dbReference>
<feature type="binding site" evidence="19">
    <location>
        <position position="543"/>
    </location>
    <ligand>
        <name>ATP</name>
        <dbReference type="ChEBI" id="CHEBI:30616"/>
    </ligand>
</feature>
<evidence type="ECO:0000256" key="14">
    <source>
        <dbReference type="ARBA" id="ARBA00023136"/>
    </source>
</evidence>
<evidence type="ECO:0000256" key="1">
    <source>
        <dbReference type="ARBA" id="ARBA00004479"/>
    </source>
</evidence>
<dbReference type="InterPro" id="IPR000719">
    <property type="entry name" value="Prot_kinase_dom"/>
</dbReference>
<evidence type="ECO:0000256" key="2">
    <source>
        <dbReference type="ARBA" id="ARBA00012513"/>
    </source>
</evidence>
<dbReference type="PROSITE" id="PS50011">
    <property type="entry name" value="PROTEIN_KINASE_DOM"/>
    <property type="match status" value="1"/>
</dbReference>
<dbReference type="InterPro" id="IPR003591">
    <property type="entry name" value="Leu-rich_rpt_typical-subtyp"/>
</dbReference>
<protein>
    <recommendedName>
        <fullName evidence="2">non-specific serine/threonine protein kinase</fullName>
        <ecNumber evidence="2">2.7.11.1</ecNumber>
    </recommendedName>
</protein>
<comment type="catalytic activity">
    <reaction evidence="18">
        <text>L-seryl-[protein] + ATP = O-phospho-L-seryl-[protein] + ADP + H(+)</text>
        <dbReference type="Rhea" id="RHEA:17989"/>
        <dbReference type="Rhea" id="RHEA-COMP:9863"/>
        <dbReference type="Rhea" id="RHEA-COMP:11604"/>
        <dbReference type="ChEBI" id="CHEBI:15378"/>
        <dbReference type="ChEBI" id="CHEBI:29999"/>
        <dbReference type="ChEBI" id="CHEBI:30616"/>
        <dbReference type="ChEBI" id="CHEBI:83421"/>
        <dbReference type="ChEBI" id="CHEBI:456216"/>
        <dbReference type="EC" id="2.7.11.1"/>
    </reaction>
</comment>
<evidence type="ECO:0000256" key="13">
    <source>
        <dbReference type="ARBA" id="ARBA00022989"/>
    </source>
</evidence>
<evidence type="ECO:0000256" key="16">
    <source>
        <dbReference type="ARBA" id="ARBA00023180"/>
    </source>
</evidence>
<comment type="caution">
    <text evidence="22">The sequence shown here is derived from an EMBL/GenBank/DDBJ whole genome shotgun (WGS) entry which is preliminary data.</text>
</comment>
<evidence type="ECO:0000256" key="17">
    <source>
        <dbReference type="ARBA" id="ARBA00047899"/>
    </source>
</evidence>
<dbReference type="SUPFAM" id="SSF56112">
    <property type="entry name" value="Protein kinase-like (PK-like)"/>
    <property type="match status" value="1"/>
</dbReference>
<dbReference type="InterPro" id="IPR051420">
    <property type="entry name" value="Ser_Thr_Kinases_DiverseReg"/>
</dbReference>
<organism evidence="22 23">
    <name type="scientific">Quercus rubra</name>
    <name type="common">Northern red oak</name>
    <name type="synonym">Quercus borealis</name>
    <dbReference type="NCBI Taxonomy" id="3512"/>
    <lineage>
        <taxon>Eukaryota</taxon>
        <taxon>Viridiplantae</taxon>
        <taxon>Streptophyta</taxon>
        <taxon>Embryophyta</taxon>
        <taxon>Tracheophyta</taxon>
        <taxon>Spermatophyta</taxon>
        <taxon>Magnoliopsida</taxon>
        <taxon>eudicotyledons</taxon>
        <taxon>Gunneridae</taxon>
        <taxon>Pentapetalae</taxon>
        <taxon>rosids</taxon>
        <taxon>fabids</taxon>
        <taxon>Fagales</taxon>
        <taxon>Fagaceae</taxon>
        <taxon>Quercus</taxon>
    </lineage>
</organism>
<reference evidence="22 23" key="1">
    <citation type="journal article" date="2023" name="G3 (Bethesda)">
        <title>A haplotype-resolved chromosome-scale genome for Quercus rubra L. provides insights into the genetics of adaptive traits for red oak species.</title>
        <authorList>
            <person name="Kapoor B."/>
            <person name="Jenkins J."/>
            <person name="Schmutz J."/>
            <person name="Zhebentyayeva T."/>
            <person name="Kuelheim C."/>
            <person name="Coggeshall M."/>
            <person name="Heim C."/>
            <person name="Lasky J.R."/>
            <person name="Leites L."/>
            <person name="Islam-Faridi N."/>
            <person name="Romero-Severson J."/>
            <person name="DeLeo V.L."/>
            <person name="Lucas S.M."/>
            <person name="Lazic D."/>
            <person name="Gailing O."/>
            <person name="Carlson J."/>
            <person name="Staton M."/>
        </authorList>
    </citation>
    <scope>NUCLEOTIDE SEQUENCE [LARGE SCALE GENOMIC DNA]</scope>
    <source>
        <strain evidence="22">Pseudo-F2</strain>
    </source>
</reference>
<keyword evidence="9" id="KW-0677">Repeat</keyword>
<evidence type="ECO:0000256" key="6">
    <source>
        <dbReference type="ARBA" id="ARBA00022679"/>
    </source>
</evidence>
<keyword evidence="14 20" id="KW-0472">Membrane</keyword>
<evidence type="ECO:0000256" key="18">
    <source>
        <dbReference type="ARBA" id="ARBA00048679"/>
    </source>
</evidence>
<evidence type="ECO:0000256" key="4">
    <source>
        <dbReference type="ARBA" id="ARBA00022553"/>
    </source>
</evidence>
<dbReference type="InterPro" id="IPR032675">
    <property type="entry name" value="LRR_dom_sf"/>
</dbReference>
<dbReference type="InterPro" id="IPR011009">
    <property type="entry name" value="Kinase-like_dom_sf"/>
</dbReference>
<keyword evidence="23" id="KW-1185">Reference proteome</keyword>
<keyword evidence="13 20" id="KW-1133">Transmembrane helix</keyword>
<dbReference type="GO" id="GO:0005524">
    <property type="term" value="F:ATP binding"/>
    <property type="evidence" value="ECO:0007669"/>
    <property type="project" value="UniProtKB-UniRule"/>
</dbReference>
<name>A0AAN7IUJ0_QUERU</name>
<keyword evidence="15" id="KW-0675">Receptor</keyword>
<keyword evidence="12 19" id="KW-0067">ATP-binding</keyword>
<dbReference type="GO" id="GO:0004674">
    <property type="term" value="F:protein serine/threonine kinase activity"/>
    <property type="evidence" value="ECO:0007669"/>
    <property type="project" value="UniProtKB-KW"/>
</dbReference>
<keyword evidence="10 19" id="KW-0547">Nucleotide-binding</keyword>
<proteinExistence type="predicted"/>
<dbReference type="InterPro" id="IPR001611">
    <property type="entry name" value="Leu-rich_rpt"/>
</dbReference>
<evidence type="ECO:0000256" key="9">
    <source>
        <dbReference type="ARBA" id="ARBA00022737"/>
    </source>
</evidence>
<dbReference type="EMBL" id="JAXUIC010000006">
    <property type="protein sequence ID" value="KAK4586690.1"/>
    <property type="molecule type" value="Genomic_DNA"/>
</dbReference>
<dbReference type="PANTHER" id="PTHR48005:SF70">
    <property type="entry name" value="MDIS1-INTERACTING RECEPTOR LIKE KINASE 2-LIKE"/>
    <property type="match status" value="1"/>
</dbReference>
<keyword evidence="7 20" id="KW-0812">Transmembrane</keyword>
<feature type="transmembrane region" description="Helical" evidence="20">
    <location>
        <begin position="448"/>
        <end position="473"/>
    </location>
</feature>
<dbReference type="Proteomes" id="UP001324115">
    <property type="component" value="Unassembled WGS sequence"/>
</dbReference>
<keyword evidence="8" id="KW-0732">Signal</keyword>
<evidence type="ECO:0000256" key="20">
    <source>
        <dbReference type="SAM" id="Phobius"/>
    </source>
</evidence>
<dbReference type="Gene3D" id="3.30.200.20">
    <property type="entry name" value="Phosphorylase Kinase, domain 1"/>
    <property type="match status" value="1"/>
</dbReference>
<evidence type="ECO:0000313" key="23">
    <source>
        <dbReference type="Proteomes" id="UP001324115"/>
    </source>
</evidence>
<evidence type="ECO:0000256" key="15">
    <source>
        <dbReference type="ARBA" id="ARBA00023170"/>
    </source>
</evidence>
<dbReference type="Pfam" id="PF13855">
    <property type="entry name" value="LRR_8"/>
    <property type="match status" value="1"/>
</dbReference>
<dbReference type="PROSITE" id="PS00107">
    <property type="entry name" value="PROTEIN_KINASE_ATP"/>
    <property type="match status" value="1"/>
</dbReference>
<comment type="catalytic activity">
    <reaction evidence="17">
        <text>L-threonyl-[protein] + ATP = O-phospho-L-threonyl-[protein] + ADP + H(+)</text>
        <dbReference type="Rhea" id="RHEA:46608"/>
        <dbReference type="Rhea" id="RHEA-COMP:11060"/>
        <dbReference type="Rhea" id="RHEA-COMP:11605"/>
        <dbReference type="ChEBI" id="CHEBI:15378"/>
        <dbReference type="ChEBI" id="CHEBI:30013"/>
        <dbReference type="ChEBI" id="CHEBI:30616"/>
        <dbReference type="ChEBI" id="CHEBI:61977"/>
        <dbReference type="ChEBI" id="CHEBI:456216"/>
        <dbReference type="EC" id="2.7.11.1"/>
    </reaction>
</comment>
<keyword evidence="5" id="KW-0433">Leucine-rich repeat</keyword>
<dbReference type="AlphaFoldDB" id="A0AAN7IUJ0"/>
<keyword evidence="3" id="KW-0723">Serine/threonine-protein kinase</keyword>
<dbReference type="Gene3D" id="1.10.510.10">
    <property type="entry name" value="Transferase(Phosphotransferase) domain 1"/>
    <property type="match status" value="1"/>
</dbReference>